<keyword evidence="1" id="KW-0812">Transmembrane</keyword>
<evidence type="ECO:0000313" key="2">
    <source>
        <dbReference type="EMBL" id="PIV01579.1"/>
    </source>
</evidence>
<feature type="transmembrane region" description="Helical" evidence="1">
    <location>
        <begin position="37"/>
        <end position="58"/>
    </location>
</feature>
<feature type="transmembrane region" description="Helical" evidence="1">
    <location>
        <begin position="78"/>
        <end position="99"/>
    </location>
</feature>
<protein>
    <submittedName>
        <fullName evidence="2">Uncharacterized protein</fullName>
    </submittedName>
</protein>
<dbReference type="AlphaFoldDB" id="A0A2M7BES2"/>
<sequence>MAASDFFGKISLPPGVDKYKSLQEGGLIKFANNLLKFAIVGAGIYAFVNIILAGYSFMSAEGDPKKVEQAWKWIYQSLLGLVLVAGSFVLAAIFGWLIFGNAGAILNPKIYGP</sequence>
<evidence type="ECO:0000313" key="3">
    <source>
        <dbReference type="Proteomes" id="UP000229631"/>
    </source>
</evidence>
<organism evidence="2 3">
    <name type="scientific">Candidatus Shapirobacteria bacterium CG03_land_8_20_14_0_80_39_12</name>
    <dbReference type="NCBI Taxonomy" id="1974879"/>
    <lineage>
        <taxon>Bacteria</taxon>
        <taxon>Candidatus Shapironibacteriota</taxon>
    </lineage>
</organism>
<gene>
    <name evidence="2" type="ORF">COS54_00775</name>
</gene>
<dbReference type="Proteomes" id="UP000229631">
    <property type="component" value="Unassembled WGS sequence"/>
</dbReference>
<dbReference type="Pfam" id="PF18895">
    <property type="entry name" value="T4SS_pilin"/>
    <property type="match status" value="1"/>
</dbReference>
<name>A0A2M7BES2_9BACT</name>
<keyword evidence="1" id="KW-1133">Transmembrane helix</keyword>
<accession>A0A2M7BES2</accession>
<comment type="caution">
    <text evidence="2">The sequence shown here is derived from an EMBL/GenBank/DDBJ whole genome shotgun (WGS) entry which is preliminary data.</text>
</comment>
<proteinExistence type="predicted"/>
<evidence type="ECO:0000256" key="1">
    <source>
        <dbReference type="SAM" id="Phobius"/>
    </source>
</evidence>
<keyword evidence="1" id="KW-0472">Membrane</keyword>
<dbReference type="InterPro" id="IPR043993">
    <property type="entry name" value="T4SS_pilin"/>
</dbReference>
<reference evidence="3" key="1">
    <citation type="submission" date="2017-09" db="EMBL/GenBank/DDBJ databases">
        <title>Depth-based differentiation of microbial function through sediment-hosted aquifers and enrichment of novel symbionts in the deep terrestrial subsurface.</title>
        <authorList>
            <person name="Probst A.J."/>
            <person name="Ladd B."/>
            <person name="Jarett J.K."/>
            <person name="Geller-Mcgrath D.E."/>
            <person name="Sieber C.M.K."/>
            <person name="Emerson J.B."/>
            <person name="Anantharaman K."/>
            <person name="Thomas B.C."/>
            <person name="Malmstrom R."/>
            <person name="Stieglmeier M."/>
            <person name="Klingl A."/>
            <person name="Woyke T."/>
            <person name="Ryan C.M."/>
            <person name="Banfield J.F."/>
        </authorList>
    </citation>
    <scope>NUCLEOTIDE SEQUENCE [LARGE SCALE GENOMIC DNA]</scope>
</reference>
<dbReference type="EMBL" id="PEVC01000018">
    <property type="protein sequence ID" value="PIV01579.1"/>
    <property type="molecule type" value="Genomic_DNA"/>
</dbReference>